<dbReference type="EMBL" id="CP002209">
    <property type="protein sequence ID" value="ADN77705.1"/>
    <property type="molecule type" value="Genomic_DNA"/>
</dbReference>
<dbReference type="SMART" id="SM00382">
    <property type="entry name" value="AAA"/>
    <property type="match status" value="1"/>
</dbReference>
<dbReference type="KEGG" id="fbl:Fbal_3508"/>
<dbReference type="SUPFAM" id="SSF52540">
    <property type="entry name" value="P-loop containing nucleoside triphosphate hydrolases"/>
    <property type="match status" value="1"/>
</dbReference>
<dbReference type="GO" id="GO:0005524">
    <property type="term" value="F:ATP binding"/>
    <property type="evidence" value="ECO:0007669"/>
    <property type="project" value="InterPro"/>
</dbReference>
<dbReference type="GO" id="GO:0006302">
    <property type="term" value="P:double-strand break repair"/>
    <property type="evidence" value="ECO:0007669"/>
    <property type="project" value="InterPro"/>
</dbReference>
<evidence type="ECO:0000313" key="3">
    <source>
        <dbReference type="Proteomes" id="UP000006683"/>
    </source>
</evidence>
<dbReference type="HOGENOM" id="CLU_042520_0_0_6"/>
<dbReference type="Proteomes" id="UP000006683">
    <property type="component" value="Chromosome"/>
</dbReference>
<evidence type="ECO:0000313" key="2">
    <source>
        <dbReference type="EMBL" id="ADN77705.1"/>
    </source>
</evidence>
<dbReference type="InterPro" id="IPR003593">
    <property type="entry name" value="AAA+_ATPase"/>
</dbReference>
<name>E1SN47_FERBD</name>
<dbReference type="PANTHER" id="PTHR43581">
    <property type="entry name" value="ATP/GTP PHOSPHATASE"/>
    <property type="match status" value="1"/>
</dbReference>
<evidence type="ECO:0000259" key="1">
    <source>
        <dbReference type="SMART" id="SM00382"/>
    </source>
</evidence>
<dbReference type="eggNOG" id="COG1106">
    <property type="taxonomic scope" value="Bacteria"/>
</dbReference>
<keyword evidence="3" id="KW-1185">Reference proteome</keyword>
<accession>E1SN47</accession>
<dbReference type="InterPro" id="IPR027417">
    <property type="entry name" value="P-loop_NTPase"/>
</dbReference>
<dbReference type="PANTHER" id="PTHR43581:SF2">
    <property type="entry name" value="EXCINUCLEASE ATPASE SUBUNIT"/>
    <property type="match status" value="1"/>
</dbReference>
<reference evidence="2 3" key="1">
    <citation type="journal article" date="2010" name="Stand. Genomic Sci.">
        <title>Complete genome sequence of Ferrimonas balearica type strain (PAT).</title>
        <authorList>
            <person name="Nolan M."/>
            <person name="Sikorski J."/>
            <person name="Davenport K."/>
            <person name="Lucas S."/>
            <person name="Glavina Del Rio T."/>
            <person name="Tice H."/>
            <person name="Cheng J."/>
            <person name="Goodwin L."/>
            <person name="Pitluck S."/>
            <person name="Liolios K."/>
            <person name="Ivanova N."/>
            <person name="Mavromatis K."/>
            <person name="Ovchinnikova G."/>
            <person name="Pati A."/>
            <person name="Chen A."/>
            <person name="Palaniappan K."/>
            <person name="Land M."/>
            <person name="Hauser L."/>
            <person name="Chang Y."/>
            <person name="Jeffries C."/>
            <person name="Tapia R."/>
            <person name="Brettin T."/>
            <person name="Detter J."/>
            <person name="Han C."/>
            <person name="Yasawong M."/>
            <person name="Rohde M."/>
            <person name="Tindall B."/>
            <person name="Goker M."/>
            <person name="Woyke T."/>
            <person name="Bristow J."/>
            <person name="Eisen J."/>
            <person name="Markowitz V."/>
            <person name="Hugenholtz P."/>
            <person name="Kyrpides N."/>
            <person name="Klenk H."/>
            <person name="Lapidus A."/>
        </authorList>
    </citation>
    <scope>NUCLEOTIDE SEQUENCE [LARGE SCALE GENOMIC DNA]</scope>
    <source>
        <strain evidence="3">DSM 9799 / CCM 4581 / KCTC 23876 / PAT</strain>
    </source>
</reference>
<proteinExistence type="predicted"/>
<dbReference type="CDD" id="cd00267">
    <property type="entry name" value="ABC_ATPase"/>
    <property type="match status" value="1"/>
</dbReference>
<dbReference type="OrthoDB" id="3322489at2"/>
<sequence length="483" mass="53537">MALSREVRRLAGKWQRGDFPKHLEWIELDGLRGWSGQRVDLSFPIVAICGENGAGKSTIIQAAASIYDSTSDEKHYASDFFPDTAWDSLEGVVIKASIKEGQNSTEVSIRKPTRRWRGNDTRRQRPVKYLDLRRIQPISARTGYGRLAKPALNEADSRDFEGGALQRFSNIIGKPYSSARQATTNLDANRNVPVVSHEGTEYSGFHQGAGEATIADLIAIDIPRYSIVLIDEIETSLHPRAQRRLIRDLAEISRDKLVQFILTTHSPYILEELPASARVYVFKNGADKSVVPGVSPEFALSKMDEEVHPEVDVYVEDDTAKILLEEILANKSLESLARCSISAFGAASVGKSLGQMVVGNRFSRPTVVILDGDQDPAPGCLILPGVDAPERMVFEDLRDKGWLDIAPLINRSHSDFVSAAVNALTLPDHHEWIKSVADRMVLGGDELWRAMSRAWIQNCAEENIAQDIIESISDHLDARMDVA</sequence>
<dbReference type="InterPro" id="IPR003959">
    <property type="entry name" value="ATPase_AAA_core"/>
</dbReference>
<dbReference type="Pfam" id="PF13476">
    <property type="entry name" value="AAA_23"/>
    <property type="match status" value="1"/>
</dbReference>
<dbReference type="GO" id="GO:0016887">
    <property type="term" value="F:ATP hydrolysis activity"/>
    <property type="evidence" value="ECO:0007669"/>
    <property type="project" value="InterPro"/>
</dbReference>
<dbReference type="InterPro" id="IPR051396">
    <property type="entry name" value="Bact_Antivir_Def_Nuclease"/>
</dbReference>
<dbReference type="AlphaFoldDB" id="E1SN47"/>
<feature type="domain" description="AAA+ ATPase" evidence="1">
    <location>
        <begin position="42"/>
        <end position="285"/>
    </location>
</feature>
<dbReference type="STRING" id="550540.Fbal_3508"/>
<dbReference type="Pfam" id="PF13304">
    <property type="entry name" value="AAA_21"/>
    <property type="match status" value="1"/>
</dbReference>
<protein>
    <submittedName>
        <fullName evidence="2">AAA ATPase</fullName>
    </submittedName>
</protein>
<dbReference type="Gene3D" id="3.40.50.300">
    <property type="entry name" value="P-loop containing nucleotide triphosphate hydrolases"/>
    <property type="match status" value="2"/>
</dbReference>
<dbReference type="RefSeq" id="WP_013347011.1">
    <property type="nucleotide sequence ID" value="NC_014541.1"/>
</dbReference>
<dbReference type="InterPro" id="IPR038729">
    <property type="entry name" value="Rad50/SbcC_AAA"/>
</dbReference>
<gene>
    <name evidence="2" type="ordered locus">Fbal_3508</name>
</gene>
<dbReference type="GeneID" id="67184094"/>
<organism evidence="2 3">
    <name type="scientific">Ferrimonas balearica (strain DSM 9799 / CCM 4581 / KCTC 23876 / PAT)</name>
    <dbReference type="NCBI Taxonomy" id="550540"/>
    <lineage>
        <taxon>Bacteria</taxon>
        <taxon>Pseudomonadati</taxon>
        <taxon>Pseudomonadota</taxon>
        <taxon>Gammaproteobacteria</taxon>
        <taxon>Alteromonadales</taxon>
        <taxon>Ferrimonadaceae</taxon>
        <taxon>Ferrimonas</taxon>
    </lineage>
</organism>